<feature type="region of interest" description="Disordered" evidence="1">
    <location>
        <begin position="1"/>
        <end position="21"/>
    </location>
</feature>
<gene>
    <name evidence="2" type="ORF">M422DRAFT_49169</name>
</gene>
<sequence>MHLFSFRNRRQQGQCDGTRSNRLKKSNQTCIKQHAKLYHRHRAAMLAIDPQGQDNDKWTKTYQDLKDNGLKPLKTGWMDGDTRDSDPDSEEELLVETESEGHRTISWIWRVGHVLAVDEVDNTGYAEAL</sequence>
<protein>
    <submittedName>
        <fullName evidence="2">Uncharacterized protein</fullName>
    </submittedName>
</protein>
<dbReference type="AlphaFoldDB" id="A0A0C9VQI5"/>
<dbReference type="EMBL" id="KN837144">
    <property type="protein sequence ID" value="KIJ40470.1"/>
    <property type="molecule type" value="Genomic_DNA"/>
</dbReference>
<accession>A0A0C9VQI5</accession>
<reference evidence="2 3" key="1">
    <citation type="submission" date="2014-06" db="EMBL/GenBank/DDBJ databases">
        <title>Evolutionary Origins and Diversification of the Mycorrhizal Mutualists.</title>
        <authorList>
            <consortium name="DOE Joint Genome Institute"/>
            <consortium name="Mycorrhizal Genomics Consortium"/>
            <person name="Kohler A."/>
            <person name="Kuo A."/>
            <person name="Nagy L.G."/>
            <person name="Floudas D."/>
            <person name="Copeland A."/>
            <person name="Barry K.W."/>
            <person name="Cichocki N."/>
            <person name="Veneault-Fourrey C."/>
            <person name="LaButti K."/>
            <person name="Lindquist E.A."/>
            <person name="Lipzen A."/>
            <person name="Lundell T."/>
            <person name="Morin E."/>
            <person name="Murat C."/>
            <person name="Riley R."/>
            <person name="Ohm R."/>
            <person name="Sun H."/>
            <person name="Tunlid A."/>
            <person name="Henrissat B."/>
            <person name="Grigoriev I.V."/>
            <person name="Hibbett D.S."/>
            <person name="Martin F."/>
        </authorList>
    </citation>
    <scope>NUCLEOTIDE SEQUENCE [LARGE SCALE GENOMIC DNA]</scope>
    <source>
        <strain evidence="2 3">SS14</strain>
    </source>
</reference>
<evidence type="ECO:0000313" key="2">
    <source>
        <dbReference type="EMBL" id="KIJ40470.1"/>
    </source>
</evidence>
<dbReference type="HOGENOM" id="CLU_1950194_0_0_1"/>
<proteinExistence type="predicted"/>
<evidence type="ECO:0000313" key="3">
    <source>
        <dbReference type="Proteomes" id="UP000054279"/>
    </source>
</evidence>
<dbReference type="Proteomes" id="UP000054279">
    <property type="component" value="Unassembled WGS sequence"/>
</dbReference>
<name>A0A0C9VQI5_SPHS4</name>
<evidence type="ECO:0000256" key="1">
    <source>
        <dbReference type="SAM" id="MobiDB-lite"/>
    </source>
</evidence>
<feature type="compositionally biased region" description="Polar residues" evidence="1">
    <location>
        <begin position="11"/>
        <end position="21"/>
    </location>
</feature>
<keyword evidence="3" id="KW-1185">Reference proteome</keyword>
<organism evidence="2 3">
    <name type="scientific">Sphaerobolus stellatus (strain SS14)</name>
    <dbReference type="NCBI Taxonomy" id="990650"/>
    <lineage>
        <taxon>Eukaryota</taxon>
        <taxon>Fungi</taxon>
        <taxon>Dikarya</taxon>
        <taxon>Basidiomycota</taxon>
        <taxon>Agaricomycotina</taxon>
        <taxon>Agaricomycetes</taxon>
        <taxon>Phallomycetidae</taxon>
        <taxon>Geastrales</taxon>
        <taxon>Sphaerobolaceae</taxon>
        <taxon>Sphaerobolus</taxon>
    </lineage>
</organism>